<reference evidence="6 7" key="1">
    <citation type="journal article" date="2013" name="Genome Announc.">
        <title>Whole Genome Sequencing of Thermus oshimai JL-2 and Thermus thermophilus JL-18, Incomplete Denitrifiers from the United States Great Basin.</title>
        <authorList>
            <person name="Murugapiran S.K."/>
            <person name="Huntemann M."/>
            <person name="Wei C.L."/>
            <person name="Han J."/>
            <person name="Detter J.C."/>
            <person name="Han C.S."/>
            <person name="Erkkila T.H."/>
            <person name="Teshima H."/>
            <person name="Chen A."/>
            <person name="Kyrpides N."/>
            <person name="Mavrommatis K."/>
            <person name="Markowitz V."/>
            <person name="Szeto E."/>
            <person name="Ivanova N."/>
            <person name="Pagani I."/>
            <person name="Lam J."/>
            <person name="McDonald A.I."/>
            <person name="Dodsworth J.A."/>
            <person name="Pati A."/>
            <person name="Goodwin L."/>
            <person name="Peters L."/>
            <person name="Pitluck S."/>
            <person name="Woyke T."/>
            <person name="Hedlund B.P."/>
        </authorList>
    </citation>
    <scope>NUCLEOTIDE SEQUENCE</scope>
    <source>
        <strain evidence="6 7">JL-2</strain>
        <plasmid evidence="6">pTHEOS01</plasmid>
    </source>
</reference>
<comment type="subcellular location">
    <subcellularLocation>
        <location evidence="1">Cell outer membrane</location>
        <topology evidence="1">Single-pass membrane protein</topology>
    </subcellularLocation>
    <subcellularLocation>
        <location evidence="2">Periplasm</location>
    </subcellularLocation>
</comment>
<dbReference type="Proteomes" id="UP000000211">
    <property type="component" value="Plasmid pTHEOS01"/>
</dbReference>
<dbReference type="OrthoDB" id="33234at2"/>
<dbReference type="SUPFAM" id="SSF54523">
    <property type="entry name" value="Pili subunits"/>
    <property type="match status" value="1"/>
</dbReference>
<evidence type="ECO:0000256" key="3">
    <source>
        <dbReference type="ARBA" id="ARBA00022764"/>
    </source>
</evidence>
<dbReference type="PATRIC" id="fig|751945.3.peg.2277"/>
<name>K7R8F0_THEOS</name>
<sequence length="145" mass="16021">MRSKGFTLIELLVTLGVLGIAFSIAALNLRPFSNPLQDAWVHTEGYLKLVRAKAMSTTSAYRVRQVGNRLLAEYAPRCTSTSFTEDTSLELELPPGVTLSTGNGQSVELCFSSRGYSDRNLVLVFRKEAQERRLEVLLGGGVRRL</sequence>
<dbReference type="EMBL" id="CP003250">
    <property type="protein sequence ID" value="AFV77324.1"/>
    <property type="molecule type" value="Genomic_DNA"/>
</dbReference>
<evidence type="ECO:0000256" key="5">
    <source>
        <dbReference type="SAM" id="Phobius"/>
    </source>
</evidence>
<dbReference type="NCBIfam" id="TIGR02532">
    <property type="entry name" value="IV_pilin_GFxxxE"/>
    <property type="match status" value="1"/>
</dbReference>
<keyword evidence="7" id="KW-1185">Reference proteome</keyword>
<dbReference type="InterPro" id="IPR012902">
    <property type="entry name" value="N_methyl_site"/>
</dbReference>
<dbReference type="KEGG" id="tos:Theos_2337"/>
<accession>K7R8F0</accession>
<dbReference type="RefSeq" id="WP_015065321.1">
    <property type="nucleotide sequence ID" value="NC_019387.1"/>
</dbReference>
<evidence type="ECO:0000313" key="7">
    <source>
        <dbReference type="Proteomes" id="UP000000211"/>
    </source>
</evidence>
<evidence type="ECO:0000256" key="4">
    <source>
        <dbReference type="ARBA" id="ARBA00023237"/>
    </source>
</evidence>
<organism evidence="6 7">
    <name type="scientific">Thermus oshimai JL-2</name>
    <dbReference type="NCBI Taxonomy" id="751945"/>
    <lineage>
        <taxon>Bacteria</taxon>
        <taxon>Thermotogati</taxon>
        <taxon>Deinococcota</taxon>
        <taxon>Deinococci</taxon>
        <taxon>Thermales</taxon>
        <taxon>Thermaceae</taxon>
        <taxon>Thermus</taxon>
    </lineage>
</organism>
<geneLocation type="plasmid" evidence="6 7">
    <name>pTHEOS01</name>
</geneLocation>
<dbReference type="PROSITE" id="PS00409">
    <property type="entry name" value="PROKAR_NTER_METHYL"/>
    <property type="match status" value="1"/>
</dbReference>
<keyword evidence="6" id="KW-0614">Plasmid</keyword>
<proteinExistence type="predicted"/>
<feature type="transmembrane region" description="Helical" evidence="5">
    <location>
        <begin position="6"/>
        <end position="27"/>
    </location>
</feature>
<keyword evidence="5" id="KW-0472">Membrane</keyword>
<gene>
    <name evidence="6" type="ORF">Theos_2337</name>
</gene>
<evidence type="ECO:0000256" key="2">
    <source>
        <dbReference type="ARBA" id="ARBA00004418"/>
    </source>
</evidence>
<keyword evidence="5" id="KW-1133">Transmembrane helix</keyword>
<keyword evidence="4" id="KW-0998">Cell outer membrane</keyword>
<dbReference type="HOGENOM" id="CLU_1785996_0_0_0"/>
<dbReference type="Pfam" id="PF07963">
    <property type="entry name" value="N_methyl"/>
    <property type="match status" value="1"/>
</dbReference>
<keyword evidence="3" id="KW-0574">Periplasm</keyword>
<evidence type="ECO:0000313" key="6">
    <source>
        <dbReference type="EMBL" id="AFV77324.1"/>
    </source>
</evidence>
<dbReference type="GO" id="GO:0009279">
    <property type="term" value="C:cell outer membrane"/>
    <property type="evidence" value="ECO:0007669"/>
    <property type="project" value="UniProtKB-SubCell"/>
</dbReference>
<protein>
    <submittedName>
        <fullName evidence="6">Prepilin-type N-terminal cleavage/methylation domain-containing protein</fullName>
    </submittedName>
</protein>
<evidence type="ECO:0000256" key="1">
    <source>
        <dbReference type="ARBA" id="ARBA00004203"/>
    </source>
</evidence>
<dbReference type="AlphaFoldDB" id="K7R8F0"/>
<keyword evidence="5" id="KW-0812">Transmembrane</keyword>
<dbReference type="InterPro" id="IPR045584">
    <property type="entry name" value="Pilin-like"/>
</dbReference>
<dbReference type="GO" id="GO:0042597">
    <property type="term" value="C:periplasmic space"/>
    <property type="evidence" value="ECO:0007669"/>
    <property type="project" value="UniProtKB-SubCell"/>
</dbReference>